<keyword evidence="3" id="KW-1185">Reference proteome</keyword>
<dbReference type="EMBL" id="JASAOG010000113">
    <property type="protein sequence ID" value="KAK0050529.1"/>
    <property type="molecule type" value="Genomic_DNA"/>
</dbReference>
<protein>
    <submittedName>
        <fullName evidence="2">Cell death abnormality protein 1</fullName>
    </submittedName>
</protein>
<evidence type="ECO:0000313" key="2">
    <source>
        <dbReference type="EMBL" id="KAK0050529.1"/>
    </source>
</evidence>
<accession>A0AAD8BAW1</accession>
<reference evidence="2" key="2">
    <citation type="submission" date="2023-04" db="EMBL/GenBank/DDBJ databases">
        <authorList>
            <person name="Bu L."/>
            <person name="Lu L."/>
            <person name="Laidemitt M.R."/>
            <person name="Zhang S.M."/>
            <person name="Mutuku M."/>
            <person name="Mkoji G."/>
            <person name="Steinauer M."/>
            <person name="Loker E.S."/>
        </authorList>
    </citation>
    <scope>NUCLEOTIDE SEQUENCE</scope>
    <source>
        <strain evidence="2">KasaAsao</strain>
        <tissue evidence="2">Whole Snail</tissue>
    </source>
</reference>
<feature type="region of interest" description="Disordered" evidence="1">
    <location>
        <begin position="210"/>
        <end position="305"/>
    </location>
</feature>
<gene>
    <name evidence="2" type="ORF">Bpfe_020057</name>
</gene>
<sequence>WFFERDPVTNAQCKTNEHCIQANVCANPNDAVCDEASGECYCEDIPCAYDYECIEKCGTAGKIDVCCHHDFRCHCNTSCTGDFLSEAKCFRNEDCVQWNICPNPAEAVCQVLSGRCWCEGDTDSQIPCQSTVDCVDINTCQNPNDVFCDVSLGECQCRGAIIPAKILSPLMCTTNSECVYLNDCSNPTDTFCDVSSGLCHCRDGLPGDVSGAGVSRGGNTKGDVSGGVMQSDRSSSGRGSSSSVSSGIGSSSPVHSRSGSSSPVPSGRGSSSTVPSGRGSSSTVPSGRGSDGDAGVPNNGIFSGYGPRNPKLQSLCKLKDDCVRLNICPLPNDVFCDVTSGQCLCQ</sequence>
<organism evidence="2 3">
    <name type="scientific">Biomphalaria pfeifferi</name>
    <name type="common">Bloodfluke planorb</name>
    <name type="synonym">Freshwater snail</name>
    <dbReference type="NCBI Taxonomy" id="112525"/>
    <lineage>
        <taxon>Eukaryota</taxon>
        <taxon>Metazoa</taxon>
        <taxon>Spiralia</taxon>
        <taxon>Lophotrochozoa</taxon>
        <taxon>Mollusca</taxon>
        <taxon>Gastropoda</taxon>
        <taxon>Heterobranchia</taxon>
        <taxon>Euthyneura</taxon>
        <taxon>Panpulmonata</taxon>
        <taxon>Hygrophila</taxon>
        <taxon>Lymnaeoidea</taxon>
        <taxon>Planorbidae</taxon>
        <taxon>Biomphalaria</taxon>
    </lineage>
</organism>
<feature type="compositionally biased region" description="Low complexity" evidence="1">
    <location>
        <begin position="234"/>
        <end position="288"/>
    </location>
</feature>
<dbReference type="Proteomes" id="UP001233172">
    <property type="component" value="Unassembled WGS sequence"/>
</dbReference>
<evidence type="ECO:0000256" key="1">
    <source>
        <dbReference type="SAM" id="MobiDB-lite"/>
    </source>
</evidence>
<evidence type="ECO:0000313" key="3">
    <source>
        <dbReference type="Proteomes" id="UP001233172"/>
    </source>
</evidence>
<reference evidence="2" key="1">
    <citation type="journal article" date="2023" name="PLoS Negl. Trop. Dis.">
        <title>A genome sequence for Biomphalaria pfeifferi, the major vector snail for the human-infecting parasite Schistosoma mansoni.</title>
        <authorList>
            <person name="Bu L."/>
            <person name="Lu L."/>
            <person name="Laidemitt M.R."/>
            <person name="Zhang S.M."/>
            <person name="Mutuku M."/>
            <person name="Mkoji G."/>
            <person name="Steinauer M."/>
            <person name="Loker E.S."/>
        </authorList>
    </citation>
    <scope>NUCLEOTIDE SEQUENCE</scope>
    <source>
        <strain evidence="2">KasaAsao</strain>
    </source>
</reference>
<name>A0AAD8BAW1_BIOPF</name>
<feature type="non-terminal residue" evidence="2">
    <location>
        <position position="1"/>
    </location>
</feature>
<feature type="non-terminal residue" evidence="2">
    <location>
        <position position="346"/>
    </location>
</feature>
<proteinExistence type="predicted"/>
<comment type="caution">
    <text evidence="2">The sequence shown here is derived from an EMBL/GenBank/DDBJ whole genome shotgun (WGS) entry which is preliminary data.</text>
</comment>
<dbReference type="AlphaFoldDB" id="A0AAD8BAW1"/>